<reference evidence="1 2" key="1">
    <citation type="submission" date="2022-06" db="EMBL/GenBank/DDBJ databases">
        <title>Sequencing the genomes of 1000 actinobacteria strains.</title>
        <authorList>
            <person name="Klenk H.-P."/>
        </authorList>
    </citation>
    <scope>NUCLEOTIDE SEQUENCE [LARGE SCALE GENOMIC DNA]</scope>
    <source>
        <strain evidence="1 2">DSM 41656</strain>
    </source>
</reference>
<dbReference type="Proteomes" id="UP001206483">
    <property type="component" value="Unassembled WGS sequence"/>
</dbReference>
<keyword evidence="2" id="KW-1185">Reference proteome</keyword>
<comment type="caution">
    <text evidence="1">The sequence shown here is derived from an EMBL/GenBank/DDBJ whole genome shotgun (WGS) entry which is preliminary data.</text>
</comment>
<organism evidence="1 2">
    <name type="scientific">Kitasatospora paracochleata</name>
    <dbReference type="NCBI Taxonomy" id="58354"/>
    <lineage>
        <taxon>Bacteria</taxon>
        <taxon>Bacillati</taxon>
        <taxon>Actinomycetota</taxon>
        <taxon>Actinomycetes</taxon>
        <taxon>Kitasatosporales</taxon>
        <taxon>Streptomycetaceae</taxon>
        <taxon>Kitasatospora</taxon>
    </lineage>
</organism>
<protein>
    <submittedName>
        <fullName evidence="1">Uncharacterized protein</fullName>
    </submittedName>
</protein>
<sequence length="129" mass="13637">MDCCDVMVTVRVTTAERVLLRRLARQLGDDVSAVVADGLVDVLPMLLCERGARQMAEVLVRPAPVAVTVWLPGELADLLGPVGEWVGASPCAVLGAAVRLWLGQGWLRAGSGLRVMRAGRRRAAVPAAA</sequence>
<gene>
    <name evidence="1" type="ORF">FHR36_002182</name>
</gene>
<proteinExistence type="predicted"/>
<evidence type="ECO:0000313" key="2">
    <source>
        <dbReference type="Proteomes" id="UP001206483"/>
    </source>
</evidence>
<dbReference type="EMBL" id="JAMZDX010000002">
    <property type="protein sequence ID" value="MCP2309058.1"/>
    <property type="molecule type" value="Genomic_DNA"/>
</dbReference>
<evidence type="ECO:0000313" key="1">
    <source>
        <dbReference type="EMBL" id="MCP2309058.1"/>
    </source>
</evidence>
<dbReference type="RefSeq" id="WP_253796017.1">
    <property type="nucleotide sequence ID" value="NZ_BAAAUB010000073.1"/>
</dbReference>
<name>A0ABT1IVV3_9ACTN</name>
<accession>A0ABT1IVV3</accession>